<feature type="region of interest" description="Disordered" evidence="2">
    <location>
        <begin position="358"/>
        <end position="414"/>
    </location>
</feature>
<keyword evidence="3" id="KW-0472">Membrane</keyword>
<feature type="transmembrane region" description="Helical" evidence="3">
    <location>
        <begin position="21"/>
        <end position="44"/>
    </location>
</feature>
<dbReference type="EMBL" id="VUMY01000012">
    <property type="protein sequence ID" value="MST50031.1"/>
    <property type="molecule type" value="Genomic_DNA"/>
</dbReference>
<keyword evidence="3" id="KW-1133">Transmembrane helix</keyword>
<comment type="caution">
    <text evidence="5">The sequence shown here is derived from an EMBL/GenBank/DDBJ whole genome shotgun (WGS) entry which is preliminary data.</text>
</comment>
<evidence type="ECO:0000256" key="1">
    <source>
        <dbReference type="ARBA" id="ARBA00006068"/>
    </source>
</evidence>
<evidence type="ECO:0000259" key="4">
    <source>
        <dbReference type="Pfam" id="PF03816"/>
    </source>
</evidence>
<proteinExistence type="inferred from homology"/>
<evidence type="ECO:0000256" key="3">
    <source>
        <dbReference type="SAM" id="Phobius"/>
    </source>
</evidence>
<sequence length="414" mass="44733">MIMNRHPLASHAASLPRRHRAGRIIATIVVFLAVFGVSFASLVIADVSSWTNKTDISALLGGKHQEKPKNPEDSFANRDLNILVIGSDYRAKKEYDETGQLVTGMRADTTLLAHISADRKRIEVMSIPRDLMVDRPECTRQNGTDEPASRGKIQFNSVFALLSEDKYVAPATACTLKTVEDLTGIYIDEFVVVDFDGFQDMVAALGGVPMCFDEPVKDVTAGLYLDAGCQNLDPTQALAYARARKSLGDGSDISRIGRQQQLIGAMMKEAKSRNFLTDLPSLYAFLKAGMKSLTTSQTFGSATNIGGLALSLSKLEPSHIRFYTLPFEEYAPDPARVAVADNASELFDALRLDEPIPTTFPYQDLDGNKVEPTPETTNTANPDSVGNVGSGSTGELNGSNSTSSNLPTRNGSVG</sequence>
<evidence type="ECO:0000313" key="5">
    <source>
        <dbReference type="EMBL" id="MST50031.1"/>
    </source>
</evidence>
<reference evidence="5 6" key="1">
    <citation type="submission" date="2019-08" db="EMBL/GenBank/DDBJ databases">
        <title>In-depth cultivation of the pig gut microbiome towards novel bacterial diversity and tailored functional studies.</title>
        <authorList>
            <person name="Wylensek D."/>
            <person name="Hitch T.C.A."/>
            <person name="Clavel T."/>
        </authorList>
    </citation>
    <scope>NUCLEOTIDE SEQUENCE [LARGE SCALE GENOMIC DNA]</scope>
    <source>
        <strain evidence="5 6">RF-GAM-744-WT-7</strain>
    </source>
</reference>
<dbReference type="PANTHER" id="PTHR33392:SF6">
    <property type="entry name" value="POLYISOPRENYL-TEICHOIC ACID--PEPTIDOGLYCAN TEICHOIC ACID TRANSFERASE TAGU"/>
    <property type="match status" value="1"/>
</dbReference>
<evidence type="ECO:0000313" key="6">
    <source>
        <dbReference type="Proteomes" id="UP000442535"/>
    </source>
</evidence>
<dbReference type="Proteomes" id="UP000442535">
    <property type="component" value="Unassembled WGS sequence"/>
</dbReference>
<protein>
    <submittedName>
        <fullName evidence="5">LytR family transcriptional regulator</fullName>
    </submittedName>
</protein>
<name>A0A7K0K3H7_9ACTO</name>
<organism evidence="5 6">
    <name type="scientific">Mobiluncus porci</name>
    <dbReference type="NCBI Taxonomy" id="2652278"/>
    <lineage>
        <taxon>Bacteria</taxon>
        <taxon>Bacillati</taxon>
        <taxon>Actinomycetota</taxon>
        <taxon>Actinomycetes</taxon>
        <taxon>Actinomycetales</taxon>
        <taxon>Actinomycetaceae</taxon>
        <taxon>Mobiluncus</taxon>
    </lineage>
</organism>
<evidence type="ECO:0000256" key="2">
    <source>
        <dbReference type="SAM" id="MobiDB-lite"/>
    </source>
</evidence>
<keyword evidence="3" id="KW-0812">Transmembrane</keyword>
<feature type="compositionally biased region" description="Polar residues" evidence="2">
    <location>
        <begin position="393"/>
        <end position="414"/>
    </location>
</feature>
<dbReference type="InterPro" id="IPR050922">
    <property type="entry name" value="LytR/CpsA/Psr_CW_biosynth"/>
</dbReference>
<dbReference type="RefSeq" id="WP_420846021.1">
    <property type="nucleotide sequence ID" value="NZ_VUMY01000012.1"/>
</dbReference>
<dbReference type="Gene3D" id="3.40.630.190">
    <property type="entry name" value="LCP protein"/>
    <property type="match status" value="1"/>
</dbReference>
<keyword evidence="6" id="KW-1185">Reference proteome</keyword>
<comment type="similarity">
    <text evidence="1">Belongs to the LytR/CpsA/Psr (LCP) family.</text>
</comment>
<dbReference type="InterPro" id="IPR004474">
    <property type="entry name" value="LytR_CpsA_psr"/>
</dbReference>
<dbReference type="NCBIfam" id="TIGR00350">
    <property type="entry name" value="lytR_cpsA_psr"/>
    <property type="match status" value="1"/>
</dbReference>
<dbReference type="PANTHER" id="PTHR33392">
    <property type="entry name" value="POLYISOPRENYL-TEICHOIC ACID--PEPTIDOGLYCAN TEICHOIC ACID TRANSFERASE TAGU"/>
    <property type="match status" value="1"/>
</dbReference>
<dbReference type="Pfam" id="PF03816">
    <property type="entry name" value="LytR_cpsA_psr"/>
    <property type="match status" value="1"/>
</dbReference>
<feature type="domain" description="Cell envelope-related transcriptional attenuator" evidence="4">
    <location>
        <begin position="106"/>
        <end position="271"/>
    </location>
</feature>
<dbReference type="AlphaFoldDB" id="A0A7K0K3H7"/>
<accession>A0A7K0K3H7</accession>
<gene>
    <name evidence="5" type="ORF">FYJ63_07255</name>
</gene>
<feature type="compositionally biased region" description="Low complexity" evidence="2">
    <location>
        <begin position="371"/>
        <end position="382"/>
    </location>
</feature>